<dbReference type="PATRIC" id="fig|86416.3.peg.2845"/>
<dbReference type="InterPro" id="IPR003477">
    <property type="entry name" value="PemK-like"/>
</dbReference>
<name>R4K3J2_CLOPA</name>
<keyword evidence="2" id="KW-1277">Toxin-antitoxin system</keyword>
<sequence>MPKHISKKQIVDNLLTEITNIIDKSNVDTAMPILKWTKEKIILSHQEVLRNQKYKTSFRKTGKPRHVKRGYIYYAKLGRNIGSEQNGYRPVLVVQDGVANITSNTVIIIPLTDAIDSKGVPKRILGTHVEIDHKNLTKKSIIKTEHVHNISKNRLIDEIGYIGDTKMNEIDMKLKISLGINI</sequence>
<gene>
    <name evidence="3" type="ORF">Clopa_2859</name>
</gene>
<evidence type="ECO:0000256" key="1">
    <source>
        <dbReference type="ARBA" id="ARBA00007521"/>
    </source>
</evidence>
<dbReference type="PANTHER" id="PTHR33988:SF2">
    <property type="entry name" value="ENDORIBONUCLEASE MAZF"/>
    <property type="match status" value="1"/>
</dbReference>
<reference evidence="3 4" key="1">
    <citation type="submission" date="2012-01" db="EMBL/GenBank/DDBJ databases">
        <title>Complete sequence of chromosome of Clostridium pasteurianum BC1.</title>
        <authorList>
            <consortium name="US DOE Joint Genome Institute"/>
            <person name="Lucas S."/>
            <person name="Han J."/>
            <person name="Lapidus A."/>
            <person name="Cheng J.-F."/>
            <person name="Goodwin L."/>
            <person name="Pitluck S."/>
            <person name="Peters L."/>
            <person name="Mikhailova N."/>
            <person name="Teshima H."/>
            <person name="Detter J.C."/>
            <person name="Han C."/>
            <person name="Tapia R."/>
            <person name="Land M."/>
            <person name="Hauser L."/>
            <person name="Kyrpides N."/>
            <person name="Ivanova N."/>
            <person name="Pagani I."/>
            <person name="Dunn J."/>
            <person name="Taghavi S."/>
            <person name="Francis A."/>
            <person name="van der Lelie D."/>
            <person name="Woyke T."/>
        </authorList>
    </citation>
    <scope>NUCLEOTIDE SEQUENCE [LARGE SCALE GENOMIC DNA]</scope>
    <source>
        <strain evidence="3 4">BC1</strain>
    </source>
</reference>
<dbReference type="PANTHER" id="PTHR33988">
    <property type="entry name" value="ENDORIBONUCLEASE MAZF-RELATED"/>
    <property type="match status" value="1"/>
</dbReference>
<evidence type="ECO:0000313" key="4">
    <source>
        <dbReference type="Proteomes" id="UP000013523"/>
    </source>
</evidence>
<keyword evidence="4" id="KW-1185">Reference proteome</keyword>
<comment type="similarity">
    <text evidence="1">Belongs to the PemK/MazF family.</text>
</comment>
<dbReference type="GO" id="GO:0006402">
    <property type="term" value="P:mRNA catabolic process"/>
    <property type="evidence" value="ECO:0007669"/>
    <property type="project" value="TreeGrafter"/>
</dbReference>
<dbReference type="GO" id="GO:0003677">
    <property type="term" value="F:DNA binding"/>
    <property type="evidence" value="ECO:0007669"/>
    <property type="project" value="InterPro"/>
</dbReference>
<dbReference type="Proteomes" id="UP000013523">
    <property type="component" value="Chromosome"/>
</dbReference>
<protein>
    <submittedName>
        <fullName evidence="3">Growth inhibitor</fullName>
    </submittedName>
</protein>
<dbReference type="HOGENOM" id="CLU_1479627_0_0_9"/>
<dbReference type="InterPro" id="IPR011067">
    <property type="entry name" value="Plasmid_toxin/cell-grow_inhib"/>
</dbReference>
<dbReference type="RefSeq" id="WP_015615991.1">
    <property type="nucleotide sequence ID" value="NC_021182.1"/>
</dbReference>
<evidence type="ECO:0000313" key="3">
    <source>
        <dbReference type="EMBL" id="AGK97697.1"/>
    </source>
</evidence>
<organism evidence="3 4">
    <name type="scientific">Clostridium pasteurianum BC1</name>
    <dbReference type="NCBI Taxonomy" id="86416"/>
    <lineage>
        <taxon>Bacteria</taxon>
        <taxon>Bacillati</taxon>
        <taxon>Bacillota</taxon>
        <taxon>Clostridia</taxon>
        <taxon>Eubacteriales</taxon>
        <taxon>Clostridiaceae</taxon>
        <taxon>Clostridium</taxon>
    </lineage>
</organism>
<dbReference type="Gene3D" id="2.30.30.110">
    <property type="match status" value="1"/>
</dbReference>
<dbReference type="GO" id="GO:0004521">
    <property type="term" value="F:RNA endonuclease activity"/>
    <property type="evidence" value="ECO:0007669"/>
    <property type="project" value="TreeGrafter"/>
</dbReference>
<proteinExistence type="inferred from homology"/>
<dbReference type="eggNOG" id="COG2337">
    <property type="taxonomic scope" value="Bacteria"/>
</dbReference>
<dbReference type="SUPFAM" id="SSF50118">
    <property type="entry name" value="Cell growth inhibitor/plasmid maintenance toxic component"/>
    <property type="match status" value="1"/>
</dbReference>
<evidence type="ECO:0000256" key="2">
    <source>
        <dbReference type="ARBA" id="ARBA00022649"/>
    </source>
</evidence>
<dbReference type="AlphaFoldDB" id="R4K3J2"/>
<dbReference type="EMBL" id="CP003261">
    <property type="protein sequence ID" value="AGK97697.1"/>
    <property type="molecule type" value="Genomic_DNA"/>
</dbReference>
<dbReference type="STRING" id="86416.Clopa_2859"/>
<dbReference type="OrthoDB" id="9808744at2"/>
<dbReference type="KEGG" id="cpas:Clopa_2859"/>
<accession>R4K3J2</accession>
<dbReference type="GO" id="GO:0016075">
    <property type="term" value="P:rRNA catabolic process"/>
    <property type="evidence" value="ECO:0007669"/>
    <property type="project" value="TreeGrafter"/>
</dbReference>
<dbReference type="Pfam" id="PF02452">
    <property type="entry name" value="PemK_toxin"/>
    <property type="match status" value="1"/>
</dbReference>